<organism evidence="1 2">
    <name type="scientific">Arabis nemorensis</name>
    <dbReference type="NCBI Taxonomy" id="586526"/>
    <lineage>
        <taxon>Eukaryota</taxon>
        <taxon>Viridiplantae</taxon>
        <taxon>Streptophyta</taxon>
        <taxon>Embryophyta</taxon>
        <taxon>Tracheophyta</taxon>
        <taxon>Spermatophyta</taxon>
        <taxon>Magnoliopsida</taxon>
        <taxon>eudicotyledons</taxon>
        <taxon>Gunneridae</taxon>
        <taxon>Pentapetalae</taxon>
        <taxon>rosids</taxon>
        <taxon>malvids</taxon>
        <taxon>Brassicales</taxon>
        <taxon>Brassicaceae</taxon>
        <taxon>Arabideae</taxon>
        <taxon>Arabis</taxon>
    </lineage>
</organism>
<protein>
    <submittedName>
        <fullName evidence="1">Uncharacterized protein</fullName>
    </submittedName>
</protein>
<proteinExistence type="predicted"/>
<comment type="caution">
    <text evidence="1">The sequence shown here is derived from an EMBL/GenBank/DDBJ whole genome shotgun (WGS) entry which is preliminary data.</text>
</comment>
<evidence type="ECO:0000313" key="1">
    <source>
        <dbReference type="EMBL" id="VVA90790.1"/>
    </source>
</evidence>
<keyword evidence="2" id="KW-1185">Reference proteome</keyword>
<name>A0A565AMW0_9BRAS</name>
<reference evidence="1" key="1">
    <citation type="submission" date="2019-07" db="EMBL/GenBank/DDBJ databases">
        <authorList>
            <person name="Dittberner H."/>
        </authorList>
    </citation>
    <scope>NUCLEOTIDE SEQUENCE [LARGE SCALE GENOMIC DNA]</scope>
</reference>
<dbReference type="Proteomes" id="UP000489600">
    <property type="component" value="Unassembled WGS sequence"/>
</dbReference>
<dbReference type="EMBL" id="CABITT030000001">
    <property type="protein sequence ID" value="VVA90790.1"/>
    <property type="molecule type" value="Genomic_DNA"/>
</dbReference>
<accession>A0A565AMW0</accession>
<sequence>MDVTLIRSSDAGHQPPPHGALLCFWMFYSGWSGISPASAFTVAARPCWRNLTGSVLPCG</sequence>
<gene>
    <name evidence="1" type="ORF">ANE_LOCUS1235</name>
</gene>
<evidence type="ECO:0000313" key="2">
    <source>
        <dbReference type="Proteomes" id="UP000489600"/>
    </source>
</evidence>
<dbReference type="AlphaFoldDB" id="A0A565AMW0"/>